<evidence type="ECO:0000256" key="2">
    <source>
        <dbReference type="SAM" id="Phobius"/>
    </source>
</evidence>
<feature type="compositionally biased region" description="Low complexity" evidence="1">
    <location>
        <begin position="126"/>
        <end position="149"/>
    </location>
</feature>
<keyword evidence="4" id="KW-1185">Reference proteome</keyword>
<accession>A0AAV6RTU0</accession>
<proteinExistence type="predicted"/>
<protein>
    <submittedName>
        <fullName evidence="3">Uncharacterized protein</fullName>
    </submittedName>
</protein>
<reference evidence="3 4" key="1">
    <citation type="journal article" date="2021" name="Sci. Rep.">
        <title>Chromosome anchoring in Senegalese sole (Solea senegalensis) reveals sex-associated markers and genome rearrangements in flatfish.</title>
        <authorList>
            <person name="Guerrero-Cozar I."/>
            <person name="Gomez-Garrido J."/>
            <person name="Berbel C."/>
            <person name="Martinez-Blanch J.F."/>
            <person name="Alioto T."/>
            <person name="Claros M.G."/>
            <person name="Gagnaire P.A."/>
            <person name="Manchado M."/>
        </authorList>
    </citation>
    <scope>NUCLEOTIDE SEQUENCE [LARGE SCALE GENOMIC DNA]</scope>
    <source>
        <strain evidence="3">Sse05_10M</strain>
    </source>
</reference>
<feature type="region of interest" description="Disordered" evidence="1">
    <location>
        <begin position="123"/>
        <end position="149"/>
    </location>
</feature>
<organism evidence="3 4">
    <name type="scientific">Solea senegalensis</name>
    <name type="common">Senegalese sole</name>
    <dbReference type="NCBI Taxonomy" id="28829"/>
    <lineage>
        <taxon>Eukaryota</taxon>
        <taxon>Metazoa</taxon>
        <taxon>Chordata</taxon>
        <taxon>Craniata</taxon>
        <taxon>Vertebrata</taxon>
        <taxon>Euteleostomi</taxon>
        <taxon>Actinopterygii</taxon>
        <taxon>Neopterygii</taxon>
        <taxon>Teleostei</taxon>
        <taxon>Neoteleostei</taxon>
        <taxon>Acanthomorphata</taxon>
        <taxon>Carangaria</taxon>
        <taxon>Pleuronectiformes</taxon>
        <taxon>Pleuronectoidei</taxon>
        <taxon>Soleidae</taxon>
        <taxon>Solea</taxon>
    </lineage>
</organism>
<dbReference type="Proteomes" id="UP000693946">
    <property type="component" value="Linkage Group LG17"/>
</dbReference>
<keyword evidence="2" id="KW-1133">Transmembrane helix</keyword>
<feature type="transmembrane region" description="Helical" evidence="2">
    <location>
        <begin position="42"/>
        <end position="65"/>
    </location>
</feature>
<dbReference type="AlphaFoldDB" id="A0AAV6RTU0"/>
<keyword evidence="2" id="KW-0812">Transmembrane</keyword>
<evidence type="ECO:0000313" key="3">
    <source>
        <dbReference type="EMBL" id="KAG7508304.1"/>
    </source>
</evidence>
<gene>
    <name evidence="3" type="ORF">JOB18_009460</name>
</gene>
<name>A0AAV6RTU0_SOLSE</name>
<dbReference type="EMBL" id="JAGKHQ010000009">
    <property type="protein sequence ID" value="KAG7508304.1"/>
    <property type="molecule type" value="Genomic_DNA"/>
</dbReference>
<sequence>MDSSILALLDSHPCDELFSCLRVWWQNARCQETRHDFISKMFGLLVPLLFLLYLLFLLLLLLRLFPTLCGNLIFTSTQDPVRERKREKERARFWAGGRTEEANKAGCPFVLAGCGAVDHPSLSETSISGSPRFSSSSHSRGSASQACQC</sequence>
<comment type="caution">
    <text evidence="3">The sequence shown here is derived from an EMBL/GenBank/DDBJ whole genome shotgun (WGS) entry which is preliminary data.</text>
</comment>
<evidence type="ECO:0000313" key="4">
    <source>
        <dbReference type="Proteomes" id="UP000693946"/>
    </source>
</evidence>
<keyword evidence="2" id="KW-0472">Membrane</keyword>
<evidence type="ECO:0000256" key="1">
    <source>
        <dbReference type="SAM" id="MobiDB-lite"/>
    </source>
</evidence>